<comment type="caution">
    <text evidence="1">The sequence shown here is derived from an EMBL/GenBank/DDBJ whole genome shotgun (WGS) entry which is preliminary data.</text>
</comment>
<dbReference type="AlphaFoldDB" id="A0A2H9T3G1"/>
<dbReference type="EMBL" id="NSIT01000396">
    <property type="protein sequence ID" value="PJE77744.1"/>
    <property type="molecule type" value="Genomic_DNA"/>
</dbReference>
<proteinExistence type="predicted"/>
<gene>
    <name evidence="1" type="ORF">CI610_03327</name>
</gene>
<name>A0A2H9T3G1_9ZZZZ</name>
<accession>A0A2H9T3G1</accession>
<protein>
    <submittedName>
        <fullName evidence="1">Uncharacterized protein</fullName>
    </submittedName>
</protein>
<organism evidence="1">
    <name type="scientific">invertebrate metagenome</name>
    <dbReference type="NCBI Taxonomy" id="1711999"/>
    <lineage>
        <taxon>unclassified sequences</taxon>
        <taxon>metagenomes</taxon>
        <taxon>organismal metagenomes</taxon>
    </lineage>
</organism>
<sequence>MKVKVIHLNKFGSPLPQHATDPISTPWDSWLLRRSRLKILAFLAPVTLNEGQGHSFEQTR</sequence>
<reference evidence="1" key="1">
    <citation type="journal article" date="2017" name="Appl. Environ. Microbiol.">
        <title>Molecular characterization of an Endozoicomonas-like organism causing infection in king scallop Pecten maximus L.</title>
        <authorList>
            <person name="Cano I."/>
            <person name="van Aerle R."/>
            <person name="Ross S."/>
            <person name="Verner-Jeffreys D.W."/>
            <person name="Paley R.K."/>
            <person name="Rimmer G."/>
            <person name="Ryder D."/>
            <person name="Hooper P."/>
            <person name="Stone D."/>
            <person name="Feist S.W."/>
        </authorList>
    </citation>
    <scope>NUCLEOTIDE SEQUENCE</scope>
</reference>
<evidence type="ECO:0000313" key="1">
    <source>
        <dbReference type="EMBL" id="PJE77744.1"/>
    </source>
</evidence>